<evidence type="ECO:0000313" key="15">
    <source>
        <dbReference type="Proteomes" id="UP000218267"/>
    </source>
</evidence>
<evidence type="ECO:0000256" key="6">
    <source>
        <dbReference type="ARBA" id="ARBA00022573"/>
    </source>
</evidence>
<organism evidence="14 15">
    <name type="scientific">Labilibaculum antarcticum</name>
    <dbReference type="NCBI Taxonomy" id="1717717"/>
    <lineage>
        <taxon>Bacteria</taxon>
        <taxon>Pseudomonadati</taxon>
        <taxon>Bacteroidota</taxon>
        <taxon>Bacteroidia</taxon>
        <taxon>Marinilabiliales</taxon>
        <taxon>Marinifilaceae</taxon>
        <taxon>Labilibaculum</taxon>
    </lineage>
</organism>
<dbReference type="KEGG" id="mbas:ALGA_3506"/>
<feature type="transmembrane region" description="Helical" evidence="13">
    <location>
        <begin position="29"/>
        <end position="50"/>
    </location>
</feature>
<evidence type="ECO:0000256" key="5">
    <source>
        <dbReference type="ARBA" id="ARBA00022475"/>
    </source>
</evidence>
<keyword evidence="9 13" id="KW-0406">Ion transport</keyword>
<evidence type="ECO:0000256" key="2">
    <source>
        <dbReference type="ARBA" id="ARBA00004953"/>
    </source>
</evidence>
<reference evidence="14 15" key="1">
    <citation type="journal article" date="2018" name="Mar. Genomics">
        <title>Complete genome sequence of Marinifilaceae bacterium strain SPP2, isolated from the Antarctic marine sediment.</title>
        <authorList>
            <person name="Watanabe M."/>
            <person name="Kojima H."/>
            <person name="Fukui M."/>
        </authorList>
    </citation>
    <scope>NUCLEOTIDE SEQUENCE [LARGE SCALE GENOMIC DNA]</scope>
    <source>
        <strain evidence="14 15">SPP2</strain>
    </source>
</reference>
<dbReference type="PANTHER" id="PTHR43627:SF1">
    <property type="entry name" value="COBALT TRANSPORT PROTEIN CBIM"/>
    <property type="match status" value="1"/>
</dbReference>
<feature type="transmembrane region" description="Helical" evidence="13">
    <location>
        <begin position="127"/>
        <end position="146"/>
    </location>
</feature>
<evidence type="ECO:0000256" key="12">
    <source>
        <dbReference type="ARBA" id="ARBA00060918"/>
    </source>
</evidence>
<dbReference type="NCBIfam" id="NF006184">
    <property type="entry name" value="PRK08319.1"/>
    <property type="match status" value="1"/>
</dbReference>
<keyword evidence="6 13" id="KW-0169">Cobalamin biosynthesis</keyword>
<dbReference type="Pfam" id="PF01891">
    <property type="entry name" value="CbiM"/>
    <property type="match status" value="1"/>
</dbReference>
<comment type="function">
    <text evidence="13">Part of the energy-coupling factor (ECF) transporter complex CbiMNOQ involved in cobalt import.</text>
</comment>
<dbReference type="UniPathway" id="UPA00148"/>
<feature type="transmembrane region" description="Helical" evidence="13">
    <location>
        <begin position="158"/>
        <end position="181"/>
    </location>
</feature>
<protein>
    <recommendedName>
        <fullName evidence="13">Cobalt transport protein CbiM</fullName>
    </recommendedName>
    <alternativeName>
        <fullName evidence="13">Energy-coupling factor transporter probable substrate-capture protein CbiM</fullName>
        <shortName evidence="13">ECF transporter S component CbiM</shortName>
    </alternativeName>
</protein>
<keyword evidence="7 13" id="KW-0812">Transmembrane</keyword>
<comment type="similarity">
    <text evidence="12 13">Belongs to the CbiM family.</text>
</comment>
<sequence length="242" mass="25813">MGKKLFVLLAFSLPFQGFSMHIMEGYLPAGWSIFWTVVYLPFFIWGVKVIQKMVIKHPELKMLLALAAAFAFVLSALKLPSVTGSSSHPTGVGLGTLLFGPITMSVLGVLVLIFQVLLLAHGGVTTLGANAFSMALAGPVVTFGIYKLCAKLKCNRSVSIFLAACLGDLATYTVTALQLALAHPDTQTGVAGAFVKFASIFSLTQIPIAIVEGLVTVLVMNILIKNIPNLKGLKLKFQTVKS</sequence>
<evidence type="ECO:0000256" key="10">
    <source>
        <dbReference type="ARBA" id="ARBA00023136"/>
    </source>
</evidence>
<keyword evidence="4 13" id="KW-0813">Transport</keyword>
<comment type="subcellular location">
    <subcellularLocation>
        <location evidence="1">Cell inner membrane</location>
        <topology evidence="1">Multi-pass membrane protein</topology>
    </subcellularLocation>
    <subcellularLocation>
        <location evidence="13">Cell membrane</location>
        <topology evidence="13">Multi-pass membrane protein</topology>
    </subcellularLocation>
</comment>
<dbReference type="GO" id="GO:0009236">
    <property type="term" value="P:cobalamin biosynthetic process"/>
    <property type="evidence" value="ECO:0007669"/>
    <property type="project" value="UniProtKB-UniRule"/>
</dbReference>
<evidence type="ECO:0000256" key="8">
    <source>
        <dbReference type="ARBA" id="ARBA00022989"/>
    </source>
</evidence>
<dbReference type="AlphaFoldDB" id="A0A1Y1CNF5"/>
<proteinExistence type="inferred from homology"/>
<evidence type="ECO:0000256" key="7">
    <source>
        <dbReference type="ARBA" id="ARBA00022692"/>
    </source>
</evidence>
<gene>
    <name evidence="13" type="primary">cbiM</name>
    <name evidence="14" type="ORF">ALGA_3506</name>
</gene>
<evidence type="ECO:0000256" key="9">
    <source>
        <dbReference type="ARBA" id="ARBA00023065"/>
    </source>
</evidence>
<dbReference type="InterPro" id="IPR002751">
    <property type="entry name" value="CbiM/NikMN"/>
</dbReference>
<keyword evidence="5 13" id="KW-1003">Cell membrane</keyword>
<reference evidence="15" key="2">
    <citation type="journal article" date="2020" name="Antonie Van Leeuwenhoek">
        <title>Labilibaculum antarcticum sp. nov., a novel facultative anaerobic, psychrotorelant bacterium isolated from marine sediment of Antarctica.</title>
        <authorList>
            <person name="Watanabe M."/>
            <person name="Kojima H."/>
            <person name="Fukui M."/>
        </authorList>
    </citation>
    <scope>NUCLEOTIDE SEQUENCE [LARGE SCALE GENOMIC DNA]</scope>
    <source>
        <strain evidence="15">SPP2</strain>
    </source>
</reference>
<evidence type="ECO:0000256" key="11">
    <source>
        <dbReference type="ARBA" id="ARBA00023285"/>
    </source>
</evidence>
<keyword evidence="10 13" id="KW-0472">Membrane</keyword>
<dbReference type="OrthoDB" id="9809846at2"/>
<dbReference type="Gene3D" id="1.10.1760.20">
    <property type="match status" value="1"/>
</dbReference>
<keyword evidence="8 13" id="KW-1133">Transmembrane helix</keyword>
<keyword evidence="3 13" id="KW-0171">Cobalt transport</keyword>
<evidence type="ECO:0000256" key="13">
    <source>
        <dbReference type="HAMAP-Rule" id="MF_01462"/>
    </source>
</evidence>
<evidence type="ECO:0000313" key="14">
    <source>
        <dbReference type="EMBL" id="BAX81804.1"/>
    </source>
</evidence>
<accession>A0A1Y1CNF5</accession>
<dbReference type="GO" id="GO:0015087">
    <property type="term" value="F:cobalt ion transmembrane transporter activity"/>
    <property type="evidence" value="ECO:0007669"/>
    <property type="project" value="UniProtKB-UniRule"/>
</dbReference>
<name>A0A1Y1CNF5_9BACT</name>
<dbReference type="FunFam" id="1.10.1760.20:FF:000001">
    <property type="entry name" value="Cobalt transport protein CbiM"/>
    <property type="match status" value="1"/>
</dbReference>
<dbReference type="NCBIfam" id="TIGR00123">
    <property type="entry name" value="cbiM"/>
    <property type="match status" value="1"/>
</dbReference>
<dbReference type="Proteomes" id="UP000218267">
    <property type="component" value="Chromosome"/>
</dbReference>
<evidence type="ECO:0000256" key="1">
    <source>
        <dbReference type="ARBA" id="ARBA00004429"/>
    </source>
</evidence>
<comment type="subunit">
    <text evidence="13">Forms an energy-coupling factor (ECF) transporter complex composed of an ATP-binding protein (A component, CbiO), a transmembrane protein (T component, CbiQ) and 2 possible substrate-capture proteins (S components, CbiM and CbiN) of unknown stoichimetry.</text>
</comment>
<dbReference type="HAMAP" id="MF_01462">
    <property type="entry name" value="CbiM"/>
    <property type="match status" value="1"/>
</dbReference>
<feature type="transmembrane region" description="Helical" evidence="13">
    <location>
        <begin position="99"/>
        <end position="120"/>
    </location>
</feature>
<dbReference type="EMBL" id="AP018042">
    <property type="protein sequence ID" value="BAX81804.1"/>
    <property type="molecule type" value="Genomic_DNA"/>
</dbReference>
<dbReference type="RefSeq" id="WP_096431528.1">
    <property type="nucleotide sequence ID" value="NZ_AP018042.1"/>
</dbReference>
<keyword evidence="15" id="KW-1185">Reference proteome</keyword>
<dbReference type="PANTHER" id="PTHR43627">
    <property type="match status" value="1"/>
</dbReference>
<feature type="transmembrane region" description="Helical" evidence="13">
    <location>
        <begin position="193"/>
        <end position="224"/>
    </location>
</feature>
<keyword evidence="11 13" id="KW-0170">Cobalt</keyword>
<evidence type="ECO:0000256" key="4">
    <source>
        <dbReference type="ARBA" id="ARBA00022448"/>
    </source>
</evidence>
<evidence type="ECO:0000256" key="3">
    <source>
        <dbReference type="ARBA" id="ARBA00022426"/>
    </source>
</evidence>
<dbReference type="InterPro" id="IPR018024">
    <property type="entry name" value="CbiM"/>
</dbReference>
<comment type="pathway">
    <text evidence="2 13">Cofactor biosynthesis; adenosylcobalamin biosynthesis.</text>
</comment>
<feature type="transmembrane region" description="Helical" evidence="13">
    <location>
        <begin position="62"/>
        <end position="79"/>
    </location>
</feature>
<dbReference type="GO" id="GO:0043190">
    <property type="term" value="C:ATP-binding cassette (ABC) transporter complex"/>
    <property type="evidence" value="ECO:0007669"/>
    <property type="project" value="InterPro"/>
</dbReference>